<name>A0ABP3PUG0_9PROT</name>
<dbReference type="EMBL" id="BAAAFZ010000011">
    <property type="protein sequence ID" value="GAA0575508.1"/>
    <property type="molecule type" value="Genomic_DNA"/>
</dbReference>
<organism evidence="8 9">
    <name type="scientific">Craurococcus roseus</name>
    <dbReference type="NCBI Taxonomy" id="77585"/>
    <lineage>
        <taxon>Bacteria</taxon>
        <taxon>Pseudomonadati</taxon>
        <taxon>Pseudomonadota</taxon>
        <taxon>Alphaproteobacteria</taxon>
        <taxon>Acetobacterales</taxon>
        <taxon>Acetobacteraceae</taxon>
        <taxon>Craurococcus</taxon>
    </lineage>
</organism>
<keyword evidence="9" id="KW-1185">Reference proteome</keyword>
<dbReference type="InterPro" id="IPR023214">
    <property type="entry name" value="HAD_sf"/>
</dbReference>
<dbReference type="PANTHER" id="PTHR42891">
    <property type="entry name" value="D-GLYCERO-BETA-D-MANNO-HEPTOSE-1,7-BISPHOSPHATE 7-PHOSPHATASE"/>
    <property type="match status" value="1"/>
</dbReference>
<evidence type="ECO:0000256" key="7">
    <source>
        <dbReference type="PIRNR" id="PIRNR004682"/>
    </source>
</evidence>
<dbReference type="PIRSF" id="PIRSF004682">
    <property type="entry name" value="GmhB"/>
    <property type="match status" value="1"/>
</dbReference>
<dbReference type="InterPro" id="IPR006549">
    <property type="entry name" value="HAD-SF_hydro_IIIA"/>
</dbReference>
<comment type="caution">
    <text evidence="8">The sequence shown here is derived from an EMBL/GenBank/DDBJ whole genome shotgun (WGS) entry which is preliminary data.</text>
</comment>
<dbReference type="PANTHER" id="PTHR42891:SF1">
    <property type="entry name" value="D-GLYCERO-BETA-D-MANNO-HEPTOSE-1,7-BISPHOSPHATE 7-PHOSPHATASE"/>
    <property type="match status" value="1"/>
</dbReference>
<accession>A0ABP3PUG0</accession>
<evidence type="ECO:0000313" key="8">
    <source>
        <dbReference type="EMBL" id="GAA0575508.1"/>
    </source>
</evidence>
<sequence>MTGGPRPAVFLDRDGVLIEDTGYPHDPAEVRWIAGAPEAVARLNRAGFLVFVVTNQSGVARGLYPDEQVGALHRWMSERLAGAGARVDAFEHCPHHPDAPLPAYRRNCRRRKPAPGMIEDLLRAWPVERAGSFLVGDKPSDLAAAAAAGLPGHLFPGGSLDAFLGGILR</sequence>
<evidence type="ECO:0000256" key="3">
    <source>
        <dbReference type="ARBA" id="ARBA00022723"/>
    </source>
</evidence>
<evidence type="ECO:0000256" key="6">
    <source>
        <dbReference type="ARBA" id="ARBA00031828"/>
    </source>
</evidence>
<evidence type="ECO:0000256" key="1">
    <source>
        <dbReference type="ARBA" id="ARBA00004496"/>
    </source>
</evidence>
<evidence type="ECO:0000256" key="4">
    <source>
        <dbReference type="ARBA" id="ARBA00022801"/>
    </source>
</evidence>
<dbReference type="InterPro" id="IPR006543">
    <property type="entry name" value="Histidinol-phos"/>
</dbReference>
<reference evidence="9" key="1">
    <citation type="journal article" date="2019" name="Int. J. Syst. Evol. Microbiol.">
        <title>The Global Catalogue of Microorganisms (GCM) 10K type strain sequencing project: providing services to taxonomists for standard genome sequencing and annotation.</title>
        <authorList>
            <consortium name="The Broad Institute Genomics Platform"/>
            <consortium name="The Broad Institute Genome Sequencing Center for Infectious Disease"/>
            <person name="Wu L."/>
            <person name="Ma J."/>
        </authorList>
    </citation>
    <scope>NUCLEOTIDE SEQUENCE [LARGE SCALE GENOMIC DNA]</scope>
    <source>
        <strain evidence="9">JCM 9933</strain>
    </source>
</reference>
<comment type="subcellular location">
    <subcellularLocation>
        <location evidence="1 7">Cytoplasm</location>
    </subcellularLocation>
</comment>
<evidence type="ECO:0000256" key="2">
    <source>
        <dbReference type="ARBA" id="ARBA00022490"/>
    </source>
</evidence>
<protein>
    <recommendedName>
        <fullName evidence="6 7">D,D-heptose 1,7-bisphosphate phosphatase</fullName>
        <ecNumber evidence="7">3.1.3.-</ecNumber>
    </recommendedName>
</protein>
<dbReference type="EC" id="3.1.3.-" evidence="7"/>
<dbReference type="RefSeq" id="WP_343894346.1">
    <property type="nucleotide sequence ID" value="NZ_BAAAFZ010000011.1"/>
</dbReference>
<keyword evidence="4 7" id="KW-0378">Hydrolase</keyword>
<dbReference type="Proteomes" id="UP001501588">
    <property type="component" value="Unassembled WGS sequence"/>
</dbReference>
<keyword evidence="2 7" id="KW-0963">Cytoplasm</keyword>
<comment type="similarity">
    <text evidence="7">Belongs to the gmhB family.</text>
</comment>
<dbReference type="InterPro" id="IPR036412">
    <property type="entry name" value="HAD-like_sf"/>
</dbReference>
<evidence type="ECO:0000313" key="9">
    <source>
        <dbReference type="Proteomes" id="UP001501588"/>
    </source>
</evidence>
<dbReference type="NCBIfam" id="TIGR01656">
    <property type="entry name" value="Histidinol-ppas"/>
    <property type="match status" value="1"/>
</dbReference>
<evidence type="ECO:0000256" key="5">
    <source>
        <dbReference type="ARBA" id="ARBA00023277"/>
    </source>
</evidence>
<dbReference type="Gene3D" id="3.40.50.1000">
    <property type="entry name" value="HAD superfamily/HAD-like"/>
    <property type="match status" value="1"/>
</dbReference>
<dbReference type="InterPro" id="IPR004446">
    <property type="entry name" value="Heptose_bisP_phosphatase"/>
</dbReference>
<keyword evidence="3" id="KW-0479">Metal-binding</keyword>
<gene>
    <name evidence="8" type="ORF">GCM10009416_12720</name>
</gene>
<dbReference type="Pfam" id="PF13242">
    <property type="entry name" value="Hydrolase_like"/>
    <property type="match status" value="1"/>
</dbReference>
<dbReference type="NCBIfam" id="TIGR01662">
    <property type="entry name" value="HAD-SF-IIIA"/>
    <property type="match status" value="1"/>
</dbReference>
<dbReference type="SUPFAM" id="SSF56784">
    <property type="entry name" value="HAD-like"/>
    <property type="match status" value="1"/>
</dbReference>
<proteinExistence type="inferred from homology"/>
<keyword evidence="5 7" id="KW-0119">Carbohydrate metabolism</keyword>
<dbReference type="CDD" id="cd07503">
    <property type="entry name" value="HAD_HisB-N"/>
    <property type="match status" value="1"/>
</dbReference>